<comment type="caution">
    <text evidence="2">The sequence shown here is derived from an EMBL/GenBank/DDBJ whole genome shotgun (WGS) entry which is preliminary data.</text>
</comment>
<proteinExistence type="predicted"/>
<evidence type="ECO:0000313" key="2">
    <source>
        <dbReference type="EMBL" id="NOU74649.1"/>
    </source>
</evidence>
<feature type="transmembrane region" description="Helical" evidence="1">
    <location>
        <begin position="25"/>
        <end position="45"/>
    </location>
</feature>
<evidence type="ECO:0000313" key="3">
    <source>
        <dbReference type="Proteomes" id="UP000616779"/>
    </source>
</evidence>
<keyword evidence="1" id="KW-0812">Transmembrane</keyword>
<reference evidence="2 3" key="1">
    <citation type="submission" date="2019-10" db="EMBL/GenBank/DDBJ databases">
        <title>Description of Paenibacillus terrestris sp. nov.</title>
        <authorList>
            <person name="Carlier A."/>
            <person name="Qi S."/>
        </authorList>
    </citation>
    <scope>NUCLEOTIDE SEQUENCE [LARGE SCALE GENOMIC DNA]</scope>
    <source>
        <strain evidence="2 3">LMG 31458</strain>
    </source>
</reference>
<evidence type="ECO:0000256" key="1">
    <source>
        <dbReference type="SAM" id="Phobius"/>
    </source>
</evidence>
<keyword evidence="1" id="KW-1133">Transmembrane helix</keyword>
<dbReference type="Proteomes" id="UP000616779">
    <property type="component" value="Unassembled WGS sequence"/>
</dbReference>
<name>A0ABX1Y2D6_9BACL</name>
<sequence length="61" mass="6829">MVVNLGVLLLNQVTRLDVTLLGGEFLWNFGPLILMVVAGIGSGMLKKKYKQDRLKVNMLRN</sequence>
<gene>
    <name evidence="2" type="ORF">GC098_25185</name>
</gene>
<dbReference type="EMBL" id="WHOA01000172">
    <property type="protein sequence ID" value="NOU74649.1"/>
    <property type="molecule type" value="Genomic_DNA"/>
</dbReference>
<dbReference type="GO" id="GO:0003677">
    <property type="term" value="F:DNA binding"/>
    <property type="evidence" value="ECO:0007669"/>
    <property type="project" value="UniProtKB-KW"/>
</dbReference>
<keyword evidence="2" id="KW-0238">DNA-binding</keyword>
<keyword evidence="3" id="KW-1185">Reference proteome</keyword>
<keyword evidence="1" id="KW-0472">Membrane</keyword>
<organism evidence="2 3">
    <name type="scientific">Paenibacillus phytorum</name>
    <dbReference type="NCBI Taxonomy" id="2654977"/>
    <lineage>
        <taxon>Bacteria</taxon>
        <taxon>Bacillati</taxon>
        <taxon>Bacillota</taxon>
        <taxon>Bacilli</taxon>
        <taxon>Bacillales</taxon>
        <taxon>Paenibacillaceae</taxon>
        <taxon>Paenibacillus</taxon>
    </lineage>
</organism>
<protein>
    <submittedName>
        <fullName evidence="2">DNA-binding protein</fullName>
    </submittedName>
</protein>
<accession>A0ABX1Y2D6</accession>